<dbReference type="Proteomes" id="UP001595719">
    <property type="component" value="Unassembled WGS sequence"/>
</dbReference>
<evidence type="ECO:0000313" key="4">
    <source>
        <dbReference type="Proteomes" id="UP001595719"/>
    </source>
</evidence>
<organism evidence="3 4">
    <name type="scientific">Flavobacterium quisquiliarum</name>
    <dbReference type="NCBI Taxonomy" id="1834436"/>
    <lineage>
        <taxon>Bacteria</taxon>
        <taxon>Pseudomonadati</taxon>
        <taxon>Bacteroidota</taxon>
        <taxon>Flavobacteriia</taxon>
        <taxon>Flavobacteriales</taxon>
        <taxon>Flavobacteriaceae</taxon>
        <taxon>Flavobacterium</taxon>
    </lineage>
</organism>
<keyword evidence="2" id="KW-0472">Membrane</keyword>
<keyword evidence="2" id="KW-1133">Transmembrane helix</keyword>
<protein>
    <submittedName>
        <fullName evidence="3">Uncharacterized protein</fullName>
    </submittedName>
</protein>
<feature type="transmembrane region" description="Helical" evidence="2">
    <location>
        <begin position="71"/>
        <end position="91"/>
    </location>
</feature>
<feature type="coiled-coil region" evidence="1">
    <location>
        <begin position="118"/>
        <end position="215"/>
    </location>
</feature>
<keyword evidence="2" id="KW-0812">Transmembrane</keyword>
<name>A0ABV8W5S8_9FLAO</name>
<gene>
    <name evidence="3" type="ORF">ACFOY0_12765</name>
</gene>
<dbReference type="RefSeq" id="WP_179003963.1">
    <property type="nucleotide sequence ID" value="NZ_JBHSCO010000003.1"/>
</dbReference>
<keyword evidence="1" id="KW-0175">Coiled coil</keyword>
<accession>A0ABV8W5S8</accession>
<keyword evidence="4" id="KW-1185">Reference proteome</keyword>
<sequence>MDYLNSFFQNIKDKLSNPFFGTLILILIIHHWELWYSLFNFDKNYTRNSKVSLIRNLAEHELSTKNILYDILYALAISLLGYLIIVGTRTLSMLIEFRIMPFITGKIINKNVVLKSTHDETVLERDEYSEKYEEQRKNVRILSKNYDEQTEQIKQKDQDLLKQSETISNTIRELDNIKKKLENSQAENNTKKTQISQLNNSLEQLKNDLDINLEIKEKYEHLFFNQDNTLFYTSSKKFPPEVTDKVFQLKKENKWKTFLEVGTFFTQGGTMSGSALTDMIEKGLAFERDKKDEFTPLGKIIWRYRKVFENEGNKTETIPF</sequence>
<comment type="caution">
    <text evidence="3">The sequence shown here is derived from an EMBL/GenBank/DDBJ whole genome shotgun (WGS) entry which is preliminary data.</text>
</comment>
<dbReference type="EMBL" id="JBHSCO010000003">
    <property type="protein sequence ID" value="MFC4391869.1"/>
    <property type="molecule type" value="Genomic_DNA"/>
</dbReference>
<evidence type="ECO:0000256" key="2">
    <source>
        <dbReference type="SAM" id="Phobius"/>
    </source>
</evidence>
<reference evidence="4" key="1">
    <citation type="journal article" date="2019" name="Int. J. Syst. Evol. Microbiol.">
        <title>The Global Catalogue of Microorganisms (GCM) 10K type strain sequencing project: providing services to taxonomists for standard genome sequencing and annotation.</title>
        <authorList>
            <consortium name="The Broad Institute Genomics Platform"/>
            <consortium name="The Broad Institute Genome Sequencing Center for Infectious Disease"/>
            <person name="Wu L."/>
            <person name="Ma J."/>
        </authorList>
    </citation>
    <scope>NUCLEOTIDE SEQUENCE [LARGE SCALE GENOMIC DNA]</scope>
    <source>
        <strain evidence="4">CGMCC 1.15345</strain>
    </source>
</reference>
<proteinExistence type="predicted"/>
<evidence type="ECO:0000313" key="3">
    <source>
        <dbReference type="EMBL" id="MFC4391869.1"/>
    </source>
</evidence>
<evidence type="ECO:0000256" key="1">
    <source>
        <dbReference type="SAM" id="Coils"/>
    </source>
</evidence>
<feature type="transmembrane region" description="Helical" evidence="2">
    <location>
        <begin position="20"/>
        <end position="39"/>
    </location>
</feature>